<keyword evidence="9" id="KW-1185">Reference proteome</keyword>
<dbReference type="GeneID" id="92846778"/>
<keyword evidence="2" id="KW-1003">Cell membrane</keyword>
<dbReference type="InterPro" id="IPR003439">
    <property type="entry name" value="ABC_transporter-like_ATP-bd"/>
</dbReference>
<evidence type="ECO:0000259" key="5">
    <source>
        <dbReference type="PROSITE" id="PS50893"/>
    </source>
</evidence>
<evidence type="ECO:0000313" key="6">
    <source>
        <dbReference type="EMBL" id="QKQ47803.1"/>
    </source>
</evidence>
<keyword evidence="2" id="KW-0472">Membrane</keyword>
<evidence type="ECO:0000313" key="8">
    <source>
        <dbReference type="Proteomes" id="UP000509782"/>
    </source>
</evidence>
<protein>
    <submittedName>
        <fullName evidence="6">ATP-binding cassette domain-containing protein</fullName>
    </submittedName>
</protein>
<dbReference type="Pfam" id="PF00005">
    <property type="entry name" value="ABC_tran"/>
    <property type="match status" value="1"/>
</dbReference>
<reference evidence="6 8" key="1">
    <citation type="submission" date="2020-05" db="EMBL/GenBank/DDBJ databases">
        <title>FDA dAtabase for Regulatory Grade micrObial Sequences (FDA-ARGOS): Supporting development and validation of Infectious Disease Dx tests.</title>
        <authorList>
            <person name="Sproer C."/>
            <person name="Gronow S."/>
            <person name="Severitt S."/>
            <person name="Schroder I."/>
            <person name="Tallon L."/>
            <person name="Sadzewicz L."/>
            <person name="Zhao X."/>
            <person name="Vavikolanu K."/>
            <person name="Mehta A."/>
            <person name="Aluvathingal J."/>
            <person name="Nadendla S."/>
            <person name="Myers T."/>
            <person name="Yan Y."/>
            <person name="Sichtig H."/>
        </authorList>
    </citation>
    <scope>NUCLEOTIDE SEQUENCE [LARGE SCALE GENOMIC DNA]</scope>
    <source>
        <strain evidence="6 8">FDAARGOS_787</strain>
    </source>
</reference>
<dbReference type="SUPFAM" id="SSF52540">
    <property type="entry name" value="P-loop containing nucleoside triphosphate hydrolases"/>
    <property type="match status" value="1"/>
</dbReference>
<reference evidence="7 9" key="2">
    <citation type="submission" date="2024-05" db="EMBL/GenBank/DDBJ databases">
        <title>Achromobacter denitrificans. BP1, complete genome.</title>
        <authorList>
            <person name="Zhang B."/>
        </authorList>
    </citation>
    <scope>NUCLEOTIDE SEQUENCE [LARGE SCALE GENOMIC DNA]</scope>
    <source>
        <strain evidence="7 9">BP1</strain>
    </source>
</reference>
<organism evidence="6 8">
    <name type="scientific">Achromobacter denitrificans</name>
    <name type="common">Alcaligenes denitrificans</name>
    <dbReference type="NCBI Taxonomy" id="32002"/>
    <lineage>
        <taxon>Bacteria</taxon>
        <taxon>Pseudomonadati</taxon>
        <taxon>Pseudomonadota</taxon>
        <taxon>Betaproteobacteria</taxon>
        <taxon>Burkholderiales</taxon>
        <taxon>Alcaligenaceae</taxon>
        <taxon>Achromobacter</taxon>
    </lineage>
</organism>
<evidence type="ECO:0000313" key="7">
    <source>
        <dbReference type="EMBL" id="XAN17937.1"/>
    </source>
</evidence>
<keyword evidence="4 6" id="KW-0067">ATP-binding</keyword>
<dbReference type="AlphaFoldDB" id="A0A427WQD2"/>
<evidence type="ECO:0000256" key="3">
    <source>
        <dbReference type="ARBA" id="ARBA00022741"/>
    </source>
</evidence>
<dbReference type="PANTHER" id="PTHR45772:SF9">
    <property type="entry name" value="CONSERVED COMPONENT OF ABC TRANSPORTER FOR NATURAL AMINO ACIDS"/>
    <property type="match status" value="1"/>
</dbReference>
<dbReference type="GO" id="GO:0005524">
    <property type="term" value="F:ATP binding"/>
    <property type="evidence" value="ECO:0007669"/>
    <property type="project" value="UniProtKB-KW"/>
</dbReference>
<dbReference type="InterPro" id="IPR027417">
    <property type="entry name" value="P-loop_NTPase"/>
</dbReference>
<name>A0A427WQD2_ACHDE</name>
<sequence>MKGQVIISSRDLHVEFGGVKAANGVNLDIHRGQIASIIGPNGSGKTTFLNLCTGYVRPTQGSVLFGAQDLTRLKPRAITRLGIARTFQLPQLFSEQSVLENLLLALAARDGFWTLSSLYRKAARDEAEELLAIFDLLGQAGRQIGSLPEGVRKLVDIAVALALSPSLLLMDEPTSGVSSQEKFEIMDMLMPVLRQRNIAALLVEHDMELVERYMDRVIVWNAGQVAADGPPAEILQNEEVLRNVIGGVQ</sequence>
<dbReference type="InterPro" id="IPR003593">
    <property type="entry name" value="AAA+_ATPase"/>
</dbReference>
<dbReference type="EMBL" id="CP154792">
    <property type="protein sequence ID" value="XAN17937.1"/>
    <property type="molecule type" value="Genomic_DNA"/>
</dbReference>
<evidence type="ECO:0000256" key="4">
    <source>
        <dbReference type="ARBA" id="ARBA00022840"/>
    </source>
</evidence>
<keyword evidence="3" id="KW-0547">Nucleotide-binding</keyword>
<dbReference type="OrthoDB" id="8716732at2"/>
<dbReference type="SMART" id="SM00382">
    <property type="entry name" value="AAA"/>
    <property type="match status" value="1"/>
</dbReference>
<proteinExistence type="predicted"/>
<dbReference type="InterPro" id="IPR051120">
    <property type="entry name" value="ABC_AA/LPS_Transport"/>
</dbReference>
<dbReference type="GO" id="GO:0005886">
    <property type="term" value="C:plasma membrane"/>
    <property type="evidence" value="ECO:0007669"/>
    <property type="project" value="TreeGrafter"/>
</dbReference>
<gene>
    <name evidence="7" type="ORF">AAIK43_07840</name>
    <name evidence="6" type="ORF">FOC81_14340</name>
</gene>
<evidence type="ECO:0000256" key="1">
    <source>
        <dbReference type="ARBA" id="ARBA00022448"/>
    </source>
</evidence>
<evidence type="ECO:0000256" key="2">
    <source>
        <dbReference type="ARBA" id="ARBA00022475"/>
    </source>
</evidence>
<dbReference type="EMBL" id="CP054569">
    <property type="protein sequence ID" value="QKQ47803.1"/>
    <property type="molecule type" value="Genomic_DNA"/>
</dbReference>
<dbReference type="Proteomes" id="UP001446337">
    <property type="component" value="Chromosome"/>
</dbReference>
<dbReference type="PROSITE" id="PS50893">
    <property type="entry name" value="ABC_TRANSPORTER_2"/>
    <property type="match status" value="1"/>
</dbReference>
<keyword evidence="1" id="KW-0813">Transport</keyword>
<dbReference type="RefSeq" id="WP_062682432.1">
    <property type="nucleotide sequence ID" value="NZ_BLWG01000272.1"/>
</dbReference>
<dbReference type="STRING" id="32002.BVK87_26655"/>
<evidence type="ECO:0000313" key="9">
    <source>
        <dbReference type="Proteomes" id="UP001446337"/>
    </source>
</evidence>
<dbReference type="PANTHER" id="PTHR45772">
    <property type="entry name" value="CONSERVED COMPONENT OF ABC TRANSPORTER FOR NATURAL AMINO ACIDS-RELATED"/>
    <property type="match status" value="1"/>
</dbReference>
<dbReference type="Proteomes" id="UP000509782">
    <property type="component" value="Chromosome"/>
</dbReference>
<feature type="domain" description="ABC transporter" evidence="5">
    <location>
        <begin position="7"/>
        <end position="247"/>
    </location>
</feature>
<dbReference type="Gene3D" id="3.40.50.300">
    <property type="entry name" value="P-loop containing nucleotide triphosphate hydrolases"/>
    <property type="match status" value="1"/>
</dbReference>
<dbReference type="GO" id="GO:0016887">
    <property type="term" value="F:ATP hydrolysis activity"/>
    <property type="evidence" value="ECO:0007669"/>
    <property type="project" value="InterPro"/>
</dbReference>
<accession>A0A427WQD2</accession>